<dbReference type="PROSITE" id="PS00455">
    <property type="entry name" value="AMP_BINDING"/>
    <property type="match status" value="1"/>
</dbReference>
<dbReference type="GO" id="GO:0004467">
    <property type="term" value="F:long-chain fatty acid-CoA ligase activity"/>
    <property type="evidence" value="ECO:0007669"/>
    <property type="project" value="TreeGrafter"/>
</dbReference>
<feature type="non-terminal residue" evidence="6">
    <location>
        <position position="544"/>
    </location>
</feature>
<dbReference type="PANTHER" id="PTHR24096:SF353">
    <property type="entry name" value="GH16244P-RELATED"/>
    <property type="match status" value="1"/>
</dbReference>
<comment type="caution">
    <text evidence="6">The sequence shown here is derived from an EMBL/GenBank/DDBJ whole genome shotgun (WGS) entry which is preliminary data.</text>
</comment>
<evidence type="ECO:0000256" key="2">
    <source>
        <dbReference type="ARBA" id="ARBA00006432"/>
    </source>
</evidence>
<dbReference type="PANTHER" id="PTHR24096">
    <property type="entry name" value="LONG-CHAIN-FATTY-ACID--COA LIGASE"/>
    <property type="match status" value="1"/>
</dbReference>
<evidence type="ECO:0000259" key="4">
    <source>
        <dbReference type="Pfam" id="PF00501"/>
    </source>
</evidence>
<keyword evidence="7" id="KW-1185">Reference proteome</keyword>
<dbReference type="InterPro" id="IPR000873">
    <property type="entry name" value="AMP-dep_synth/lig_dom"/>
</dbReference>
<evidence type="ECO:0000256" key="3">
    <source>
        <dbReference type="ARBA" id="ARBA00023140"/>
    </source>
</evidence>
<evidence type="ECO:0000256" key="1">
    <source>
        <dbReference type="ARBA" id="ARBA00004275"/>
    </source>
</evidence>
<name>A0AAD4K457_9MUSC</name>
<feature type="domain" description="AMP-binding enzyme C-terminal" evidence="5">
    <location>
        <begin position="449"/>
        <end position="526"/>
    </location>
</feature>
<dbReference type="Gene3D" id="3.40.50.12780">
    <property type="entry name" value="N-terminal domain of ligase-like"/>
    <property type="match status" value="1"/>
</dbReference>
<evidence type="ECO:0000313" key="6">
    <source>
        <dbReference type="EMBL" id="KAH8371969.1"/>
    </source>
</evidence>
<dbReference type="GO" id="GO:0005777">
    <property type="term" value="C:peroxisome"/>
    <property type="evidence" value="ECO:0007669"/>
    <property type="project" value="UniProtKB-SubCell"/>
</dbReference>
<proteinExistence type="inferred from homology"/>
<dbReference type="InterPro" id="IPR045851">
    <property type="entry name" value="AMP-bd_C_sf"/>
</dbReference>
<reference evidence="6" key="1">
    <citation type="journal article" date="2021" name="Mol. Ecol. Resour.">
        <title>Phylogenomic analyses of the genus Drosophila reveals genomic signals of climate adaptation.</title>
        <authorList>
            <person name="Li F."/>
            <person name="Rane R.V."/>
            <person name="Luria V."/>
            <person name="Xiong Z."/>
            <person name="Chen J."/>
            <person name="Li Z."/>
            <person name="Catullo R.A."/>
            <person name="Griffin P.C."/>
            <person name="Schiffer M."/>
            <person name="Pearce S."/>
            <person name="Lee S.F."/>
            <person name="McElroy K."/>
            <person name="Stocker A."/>
            <person name="Shirriffs J."/>
            <person name="Cockerell F."/>
            <person name="Coppin C."/>
            <person name="Sgro C.M."/>
            <person name="Karger A."/>
            <person name="Cain J.W."/>
            <person name="Weber J.A."/>
            <person name="Santpere G."/>
            <person name="Kirschner M.W."/>
            <person name="Hoffmann A.A."/>
            <person name="Oakeshott J.G."/>
            <person name="Zhang G."/>
        </authorList>
    </citation>
    <scope>NUCLEOTIDE SEQUENCE</scope>
    <source>
        <strain evidence="6">BGI-SZ-2011g</strain>
    </source>
</reference>
<feature type="non-terminal residue" evidence="6">
    <location>
        <position position="1"/>
    </location>
</feature>
<protein>
    <submittedName>
        <fullName evidence="6">Uncharacterized protein</fullName>
    </submittedName>
</protein>
<evidence type="ECO:0000313" key="7">
    <source>
        <dbReference type="Proteomes" id="UP001200034"/>
    </source>
</evidence>
<evidence type="ECO:0000259" key="5">
    <source>
        <dbReference type="Pfam" id="PF13193"/>
    </source>
</evidence>
<sequence>NMEALPTTFDVEAKTWSGQKRNPIYDYNVSVGRIIFNSLNNWPSNVCQINDVNGESVTNSQALTWAIRIVQHLKQRGFTQSDVVGIAAKNTTYLMPLGVACLMNATPFHAVNPVLDADSIKYVLELTKPKIIFCDGLDYMKVKAATRDWNPEIFTMIDHIEGVSNIESFLEPTTTEMFYQPELLQNGGDQTMAILCSSGTTGLPKAICISNNLLLQDIVVSSIPNCRSVNSEISCYIASSLDWLSGILAMVSSTIHGCTRIISNRPFSPEYFVQLVEKYKIFYTLLPPRHLSAVAACPEATEQALSSLRLLNYGGGMASLTTLQRFQDICKSVMLNALYGMTESGCVTANVGFNNKNTAGRLLPGVQIRIVDEEGNRLSYNQVGEIYVHTELTWNGYYGNPVETRRMQDFEGWFHTGDLGYFDEQNFLYIVDRKKEILKYQGLQYWPTEIETVIAELPQVQDVCVVGVYDERQGDAAGALIVKRKGCEINEKAIVEHVAKRLTGMQKQLHAGVRFTDQLPANMNGKTVRKLALEVFVSLKDKIK</sequence>
<dbReference type="InterPro" id="IPR025110">
    <property type="entry name" value="AMP-bd_C"/>
</dbReference>
<dbReference type="FunFam" id="3.40.50.12780:FF:000025">
    <property type="entry name" value="luciferin 4-monooxygenase"/>
    <property type="match status" value="1"/>
</dbReference>
<dbReference type="InterPro" id="IPR042099">
    <property type="entry name" value="ANL_N_sf"/>
</dbReference>
<accession>A0AAD4K457</accession>
<dbReference type="EMBL" id="JAJJHW010002585">
    <property type="protein sequence ID" value="KAH8371969.1"/>
    <property type="molecule type" value="Genomic_DNA"/>
</dbReference>
<organism evidence="6 7">
    <name type="scientific">Drosophila rubida</name>
    <dbReference type="NCBI Taxonomy" id="30044"/>
    <lineage>
        <taxon>Eukaryota</taxon>
        <taxon>Metazoa</taxon>
        <taxon>Ecdysozoa</taxon>
        <taxon>Arthropoda</taxon>
        <taxon>Hexapoda</taxon>
        <taxon>Insecta</taxon>
        <taxon>Pterygota</taxon>
        <taxon>Neoptera</taxon>
        <taxon>Endopterygota</taxon>
        <taxon>Diptera</taxon>
        <taxon>Brachycera</taxon>
        <taxon>Muscomorpha</taxon>
        <taxon>Ephydroidea</taxon>
        <taxon>Drosophilidae</taxon>
        <taxon>Drosophila</taxon>
    </lineage>
</organism>
<keyword evidence="3" id="KW-0576">Peroxisome</keyword>
<dbReference type="Pfam" id="PF00501">
    <property type="entry name" value="AMP-binding"/>
    <property type="match status" value="1"/>
</dbReference>
<dbReference type="Proteomes" id="UP001200034">
    <property type="component" value="Unassembled WGS sequence"/>
</dbReference>
<dbReference type="InterPro" id="IPR020845">
    <property type="entry name" value="AMP-binding_CS"/>
</dbReference>
<dbReference type="AlphaFoldDB" id="A0AAD4K457"/>
<gene>
    <name evidence="6" type="ORF">KR093_009556</name>
</gene>
<dbReference type="FunFam" id="3.30.300.30:FF:000007">
    <property type="entry name" value="4-coumarate--CoA ligase 2"/>
    <property type="match status" value="1"/>
</dbReference>
<dbReference type="GO" id="GO:0046949">
    <property type="term" value="P:fatty-acyl-CoA biosynthetic process"/>
    <property type="evidence" value="ECO:0007669"/>
    <property type="project" value="TreeGrafter"/>
</dbReference>
<comment type="similarity">
    <text evidence="2">Belongs to the ATP-dependent AMP-binding enzyme family.</text>
</comment>
<feature type="domain" description="AMP-dependent synthetase/ligase" evidence="4">
    <location>
        <begin position="40"/>
        <end position="398"/>
    </location>
</feature>
<comment type="subcellular location">
    <subcellularLocation>
        <location evidence="1">Peroxisome</location>
    </subcellularLocation>
</comment>
<dbReference type="Gene3D" id="3.30.300.30">
    <property type="match status" value="1"/>
</dbReference>
<dbReference type="SUPFAM" id="SSF56801">
    <property type="entry name" value="Acetyl-CoA synthetase-like"/>
    <property type="match status" value="1"/>
</dbReference>
<dbReference type="Pfam" id="PF13193">
    <property type="entry name" value="AMP-binding_C"/>
    <property type="match status" value="1"/>
</dbReference>
<dbReference type="CDD" id="cd05911">
    <property type="entry name" value="Firefly_Luc_like"/>
    <property type="match status" value="1"/>
</dbReference>